<keyword evidence="1 2" id="KW-0193">Cuticle</keyword>
<keyword evidence="6" id="KW-1185">Reference proteome</keyword>
<dbReference type="GO" id="GO:0042302">
    <property type="term" value="F:structural constituent of cuticle"/>
    <property type="evidence" value="ECO:0007669"/>
    <property type="project" value="UniProtKB-UniRule"/>
</dbReference>
<dbReference type="PROSITE" id="PS00233">
    <property type="entry name" value="CHIT_BIND_RR_1"/>
    <property type="match status" value="1"/>
</dbReference>
<accession>A0A8S1C1B8</accession>
<keyword evidence="4" id="KW-0732">Signal</keyword>
<dbReference type="EMBL" id="CADEPI010000010">
    <property type="protein sequence ID" value="CAB3363023.1"/>
    <property type="molecule type" value="Genomic_DNA"/>
</dbReference>
<feature type="compositionally biased region" description="Polar residues" evidence="3">
    <location>
        <begin position="27"/>
        <end position="40"/>
    </location>
</feature>
<gene>
    <name evidence="5" type="ORF">CLODIP_2_CD15503</name>
</gene>
<dbReference type="GO" id="GO:0005615">
    <property type="term" value="C:extracellular space"/>
    <property type="evidence" value="ECO:0007669"/>
    <property type="project" value="TreeGrafter"/>
</dbReference>
<organism evidence="5 6">
    <name type="scientific">Cloeon dipterum</name>
    <dbReference type="NCBI Taxonomy" id="197152"/>
    <lineage>
        <taxon>Eukaryota</taxon>
        <taxon>Metazoa</taxon>
        <taxon>Ecdysozoa</taxon>
        <taxon>Arthropoda</taxon>
        <taxon>Hexapoda</taxon>
        <taxon>Insecta</taxon>
        <taxon>Pterygota</taxon>
        <taxon>Palaeoptera</taxon>
        <taxon>Ephemeroptera</taxon>
        <taxon>Pisciforma</taxon>
        <taxon>Baetidae</taxon>
        <taxon>Cloeon</taxon>
    </lineage>
</organism>
<dbReference type="Proteomes" id="UP000494165">
    <property type="component" value="Unassembled WGS sequence"/>
</dbReference>
<evidence type="ECO:0000313" key="6">
    <source>
        <dbReference type="Proteomes" id="UP000494165"/>
    </source>
</evidence>
<evidence type="ECO:0000313" key="5">
    <source>
        <dbReference type="EMBL" id="CAB3363023.1"/>
    </source>
</evidence>
<name>A0A8S1C1B8_9INSE</name>
<evidence type="ECO:0000256" key="4">
    <source>
        <dbReference type="SAM" id="SignalP"/>
    </source>
</evidence>
<sequence length="311" mass="34414">MKVYQSFSLLLALTAILLEVALAQHSPRNVQQRSRLNSPGRNKKVKRHNLQRPVKPVYHSPPINAFSLKDLHKDEEEEVFPPAPLRSPTHGTRFSGLSKPLLSADSSDEAKYFASLNNQFSAPNFGSEYFSPSPSLFKQGKPASVSRPPKKGSSFGLYGPDFGSITDLYDDKDAVNDGLESFAGSFKKPYHTFEIAETPKLLKPTYASVKPANIQHVGSSGHGFPSNVYSGGHDESYNHKDAHYNFGYEVSNPGKHGYDPQVFGHGEQRDGDTTKGRYHVLLPDGRHQNVAYTADHSGYHAHVSYTSRNGR</sequence>
<dbReference type="PANTHER" id="PTHR12236">
    <property type="entry name" value="STRUCTURAL CONTITUENT OF CUTICLE"/>
    <property type="match status" value="1"/>
</dbReference>
<evidence type="ECO:0000256" key="1">
    <source>
        <dbReference type="ARBA" id="ARBA00022460"/>
    </source>
</evidence>
<comment type="caution">
    <text evidence="5">The sequence shown here is derived from an EMBL/GenBank/DDBJ whole genome shotgun (WGS) entry which is preliminary data.</text>
</comment>
<feature type="signal peptide" evidence="4">
    <location>
        <begin position="1"/>
        <end position="23"/>
    </location>
</feature>
<evidence type="ECO:0000256" key="2">
    <source>
        <dbReference type="PROSITE-ProRule" id="PRU00497"/>
    </source>
</evidence>
<evidence type="ECO:0000256" key="3">
    <source>
        <dbReference type="SAM" id="MobiDB-lite"/>
    </source>
</evidence>
<dbReference type="GO" id="GO:0031012">
    <property type="term" value="C:extracellular matrix"/>
    <property type="evidence" value="ECO:0007669"/>
    <property type="project" value="TreeGrafter"/>
</dbReference>
<dbReference type="OrthoDB" id="6595597at2759"/>
<feature type="region of interest" description="Disordered" evidence="3">
    <location>
        <begin position="27"/>
        <end position="48"/>
    </location>
</feature>
<dbReference type="Pfam" id="PF00379">
    <property type="entry name" value="Chitin_bind_4"/>
    <property type="match status" value="1"/>
</dbReference>
<dbReference type="InterPro" id="IPR000618">
    <property type="entry name" value="Insect_cuticle"/>
</dbReference>
<proteinExistence type="predicted"/>
<dbReference type="PANTHER" id="PTHR12236:SF79">
    <property type="entry name" value="CUTICULAR PROTEIN 50CB-RELATED"/>
    <property type="match status" value="1"/>
</dbReference>
<dbReference type="InterPro" id="IPR031311">
    <property type="entry name" value="CHIT_BIND_RR_consensus"/>
</dbReference>
<dbReference type="InterPro" id="IPR051217">
    <property type="entry name" value="Insect_Cuticle_Struc_Prot"/>
</dbReference>
<reference evidence="5 6" key="1">
    <citation type="submission" date="2020-04" db="EMBL/GenBank/DDBJ databases">
        <authorList>
            <person name="Alioto T."/>
            <person name="Alioto T."/>
            <person name="Gomez Garrido J."/>
        </authorList>
    </citation>
    <scope>NUCLEOTIDE SEQUENCE [LARGE SCALE GENOMIC DNA]</scope>
</reference>
<dbReference type="AlphaFoldDB" id="A0A8S1C1B8"/>
<protein>
    <submittedName>
        <fullName evidence="5">Uncharacterized protein</fullName>
    </submittedName>
</protein>
<feature type="chain" id="PRO_5035937253" evidence="4">
    <location>
        <begin position="24"/>
        <end position="311"/>
    </location>
</feature>
<dbReference type="PROSITE" id="PS51155">
    <property type="entry name" value="CHIT_BIND_RR_2"/>
    <property type="match status" value="1"/>
</dbReference>